<dbReference type="InterPro" id="IPR001054">
    <property type="entry name" value="A/G_cyclase"/>
</dbReference>
<dbReference type="Gene3D" id="3.30.70.1230">
    <property type="entry name" value="Nucleotide cyclase"/>
    <property type="match status" value="1"/>
</dbReference>
<feature type="transmembrane region" description="Helical" evidence="8">
    <location>
        <begin position="489"/>
        <end position="511"/>
    </location>
</feature>
<dbReference type="Gene3D" id="1.10.1300.10">
    <property type="entry name" value="3'5'-cyclic nucleotide phosphodiesterase, catalytic domain"/>
    <property type="match status" value="1"/>
</dbReference>
<sequence length="1205" mass="134342">MANTHTGFEDDDIVNEVDVDSYVKPNKKVDDNDKDNDDDSLASLVSDDLDATTGATETSTEDPSDNKHEIGGDESAAVFKQRLVVFLILFLAALGVSLTVYFLTAAAEHAEFEAQFDSTAQKVIDSFQDIVVQKFSALASLSVSFTAYVRSQQQSGDMEVAWPFVTINDFHQRSATARSLSDALMIQLLPVIDQDKRIAWEEYSNNNTYWMQEGLVYQQALGLGLDKDGSKRLLEEDKEEEEEEAPKLELTNDETDEITFATGVANVIYDYSLEGVMSPSPPRPQYFPLSQFSPIIRSSPGNFDYGFRMRAAYEHSKLFIGPIYTYGPATPDSADPRAAFYATLLTFAAGEPTMYMGDPTSQIFVPVFEHYEQDRGTEKPVAFIAAYIIWGTYFKDMLSPSVEGVIVVLENPCEGAFTYMLNGPNATFLGNGDLHDPKYHKYGRTAMLGDLGETAQRALLGLGLYQEECPIGIRVYPSATFEDNYQSNLPILVTMAVGLVFVFTAAMFLLYDRLVERRQDVVLSSATQSSAIVSNLFPESIAEKLMQAEADKQAAKSGQKHAFRSATVRLQSFLDGDDEGTQLADLFLDCTVIYCDIAGFTAWSSTRDPSQVFTLLQTIFQAFDQIATRNRVFKVETIGDSYVAVTGIPKPQNNHAILMARFAQECLNKFNVLVKKLEVSLGPDTADLAMRFGIHSGPVTAGVLRGERSRFQLFGDTVNTTACIESTCRRNAIQVSEATAKLLMAANKGHWLTKREDVVNAKGKIGLVTYWLAVRRRGGGGSSVVSDSEANVYAIEDELKETTKQSRLIDWATDLLVGHLKAIVARNQAIGQQTSKKTPTLAKQTRVPGETSLDEVVEVIEMPTFEASHAGEADISQVKIPEKVIAQLNRCVASIAATYRTNPFHNFEHACHVTMAVDKFMKRIVAPDLRTTGVEQSQSVSAMLHEYTHGITSDPLLLFAIVFSALIHDADHRGVSNTQLMKEDPALGVTYKGKSIAEQNSLDIAWDILMRDEFVDLQACIFGGSESEMKRFRQVIVNVVLATDIFDKELNDLRKGRWARAFSNEKQQDEQHNDLRATIVIEHIIQASDVSHTMQHWHVYRKWNQHLFHEMRLAYQEGRMGADPASFWFKGELGFFDNYIIPLAKKLKECNVFGVSSDECLVYAMQNRSEWEQRGEGIVEEMLQETYEQCLGDGFEDEGLDTILE</sequence>
<dbReference type="PROSITE" id="PS50125">
    <property type="entry name" value="GUANYLATE_CYCLASE_2"/>
    <property type="match status" value="1"/>
</dbReference>
<evidence type="ECO:0000259" key="10">
    <source>
        <dbReference type="PROSITE" id="PS51845"/>
    </source>
</evidence>
<keyword evidence="5 8" id="KW-0472">Membrane</keyword>
<comment type="subcellular location">
    <subcellularLocation>
        <location evidence="1">Membrane</location>
    </subcellularLocation>
</comment>
<dbReference type="InterPro" id="IPR036971">
    <property type="entry name" value="PDEase_catalytic_dom_sf"/>
</dbReference>
<feature type="transmembrane region" description="Helical" evidence="8">
    <location>
        <begin position="83"/>
        <end position="103"/>
    </location>
</feature>
<keyword evidence="11" id="KW-0675">Receptor</keyword>
<comment type="caution">
    <text evidence="11">The sequence shown here is derived from an EMBL/GenBank/DDBJ whole genome shotgun (WGS) entry which is preliminary data.</text>
</comment>
<dbReference type="SMART" id="SM00044">
    <property type="entry name" value="CYCc"/>
    <property type="match status" value="1"/>
</dbReference>
<keyword evidence="2 8" id="KW-0812">Transmembrane</keyword>
<dbReference type="CDD" id="cd07302">
    <property type="entry name" value="CHD"/>
    <property type="match status" value="1"/>
</dbReference>
<evidence type="ECO:0000256" key="8">
    <source>
        <dbReference type="SAM" id="Phobius"/>
    </source>
</evidence>
<dbReference type="InterPro" id="IPR029787">
    <property type="entry name" value="Nucleotide_cyclase"/>
</dbReference>
<evidence type="ECO:0000256" key="5">
    <source>
        <dbReference type="ARBA" id="ARBA00023136"/>
    </source>
</evidence>
<evidence type="ECO:0000256" key="3">
    <source>
        <dbReference type="ARBA" id="ARBA00022741"/>
    </source>
</evidence>
<protein>
    <submittedName>
        <fullName evidence="11">Receptor-type guanylate cyclase gcy</fullName>
    </submittedName>
</protein>
<keyword evidence="3" id="KW-0547">Nucleotide-binding</keyword>
<dbReference type="GO" id="GO:0005886">
    <property type="term" value="C:plasma membrane"/>
    <property type="evidence" value="ECO:0007669"/>
    <property type="project" value="TreeGrafter"/>
</dbReference>
<dbReference type="GO" id="GO:0035556">
    <property type="term" value="P:intracellular signal transduction"/>
    <property type="evidence" value="ECO:0007669"/>
    <property type="project" value="InterPro"/>
</dbReference>
<dbReference type="GO" id="GO:0007168">
    <property type="term" value="P:receptor guanylyl cyclase signaling pathway"/>
    <property type="evidence" value="ECO:0007669"/>
    <property type="project" value="TreeGrafter"/>
</dbReference>
<evidence type="ECO:0000256" key="1">
    <source>
        <dbReference type="ARBA" id="ARBA00004370"/>
    </source>
</evidence>
<evidence type="ECO:0000256" key="4">
    <source>
        <dbReference type="ARBA" id="ARBA00022989"/>
    </source>
</evidence>
<evidence type="ECO:0000256" key="6">
    <source>
        <dbReference type="ARBA" id="ARBA00023239"/>
    </source>
</evidence>
<dbReference type="PANTHER" id="PTHR11920:SF335">
    <property type="entry name" value="GUANYLATE CYCLASE"/>
    <property type="match status" value="1"/>
</dbReference>
<dbReference type="SUPFAM" id="SSF55073">
    <property type="entry name" value="Nucleotide cyclase"/>
    <property type="match status" value="1"/>
</dbReference>
<feature type="domain" description="Guanylate cyclase" evidence="9">
    <location>
        <begin position="591"/>
        <end position="725"/>
    </location>
</feature>
<feature type="domain" description="PDEase" evidence="10">
    <location>
        <begin position="812"/>
        <end position="1045"/>
    </location>
</feature>
<accession>A0A9N8F3P9</accession>
<dbReference type="GO" id="GO:0004114">
    <property type="term" value="F:3',5'-cyclic-nucleotide phosphodiesterase activity"/>
    <property type="evidence" value="ECO:0007669"/>
    <property type="project" value="InterPro"/>
</dbReference>
<dbReference type="GO" id="GO:0004016">
    <property type="term" value="F:adenylate cyclase activity"/>
    <property type="evidence" value="ECO:0007669"/>
    <property type="project" value="TreeGrafter"/>
</dbReference>
<dbReference type="Proteomes" id="UP001153069">
    <property type="component" value="Unassembled WGS sequence"/>
</dbReference>
<dbReference type="InterPro" id="IPR002073">
    <property type="entry name" value="PDEase_catalytic_dom"/>
</dbReference>
<organism evidence="11 12">
    <name type="scientific">Seminavis robusta</name>
    <dbReference type="NCBI Taxonomy" id="568900"/>
    <lineage>
        <taxon>Eukaryota</taxon>
        <taxon>Sar</taxon>
        <taxon>Stramenopiles</taxon>
        <taxon>Ochrophyta</taxon>
        <taxon>Bacillariophyta</taxon>
        <taxon>Bacillariophyceae</taxon>
        <taxon>Bacillariophycidae</taxon>
        <taxon>Naviculales</taxon>
        <taxon>Naviculaceae</taxon>
        <taxon>Seminavis</taxon>
    </lineage>
</organism>
<dbReference type="GO" id="GO:0000166">
    <property type="term" value="F:nucleotide binding"/>
    <property type="evidence" value="ECO:0007669"/>
    <property type="project" value="UniProtKB-KW"/>
</dbReference>
<dbReference type="PANTHER" id="PTHR11920">
    <property type="entry name" value="GUANYLYL CYCLASE"/>
    <property type="match status" value="1"/>
</dbReference>
<keyword evidence="6" id="KW-0456">Lyase</keyword>
<dbReference type="GO" id="GO:0001653">
    <property type="term" value="F:peptide receptor activity"/>
    <property type="evidence" value="ECO:0007669"/>
    <property type="project" value="TreeGrafter"/>
</dbReference>
<dbReference type="AlphaFoldDB" id="A0A9N8F3P9"/>
<dbReference type="Pfam" id="PF00211">
    <property type="entry name" value="Guanylate_cyc"/>
    <property type="match status" value="1"/>
</dbReference>
<evidence type="ECO:0000256" key="2">
    <source>
        <dbReference type="ARBA" id="ARBA00022692"/>
    </source>
</evidence>
<dbReference type="GO" id="GO:0004383">
    <property type="term" value="F:guanylate cyclase activity"/>
    <property type="evidence" value="ECO:0007669"/>
    <property type="project" value="TreeGrafter"/>
</dbReference>
<evidence type="ECO:0000313" key="12">
    <source>
        <dbReference type="Proteomes" id="UP001153069"/>
    </source>
</evidence>
<name>A0A9N8F3P9_9STRA</name>
<keyword evidence="4 8" id="KW-1133">Transmembrane helix</keyword>
<reference evidence="11" key="1">
    <citation type="submission" date="2020-06" db="EMBL/GenBank/DDBJ databases">
        <authorList>
            <consortium name="Plant Systems Biology data submission"/>
        </authorList>
    </citation>
    <scope>NUCLEOTIDE SEQUENCE</scope>
    <source>
        <strain evidence="11">D6</strain>
    </source>
</reference>
<dbReference type="InterPro" id="IPR050401">
    <property type="entry name" value="Cyclic_nucleotide_synthase"/>
</dbReference>
<evidence type="ECO:0000313" key="11">
    <source>
        <dbReference type="EMBL" id="CAB9530159.1"/>
    </source>
</evidence>
<feature type="region of interest" description="Disordered" evidence="7">
    <location>
        <begin position="24"/>
        <end position="69"/>
    </location>
</feature>
<proteinExistence type="predicted"/>
<gene>
    <name evidence="11" type="ORF">SEMRO_2765_G336630.1</name>
</gene>
<dbReference type="EMBL" id="CAICTM010002763">
    <property type="protein sequence ID" value="CAB9530159.1"/>
    <property type="molecule type" value="Genomic_DNA"/>
</dbReference>
<dbReference type="Pfam" id="PF00233">
    <property type="entry name" value="PDEase_I"/>
    <property type="match status" value="1"/>
</dbReference>
<dbReference type="SUPFAM" id="SSF109604">
    <property type="entry name" value="HD-domain/PDEase-like"/>
    <property type="match status" value="1"/>
</dbReference>
<keyword evidence="12" id="KW-1185">Reference proteome</keyword>
<dbReference type="PROSITE" id="PS51845">
    <property type="entry name" value="PDEASE_I_2"/>
    <property type="match status" value="1"/>
</dbReference>
<evidence type="ECO:0000259" key="9">
    <source>
        <dbReference type="PROSITE" id="PS50125"/>
    </source>
</evidence>
<evidence type="ECO:0000256" key="7">
    <source>
        <dbReference type="SAM" id="MobiDB-lite"/>
    </source>
</evidence>